<gene>
    <name evidence="9" type="ORF">QBC35DRAFT_268494</name>
</gene>
<organism evidence="9 10">
    <name type="scientific">Podospora australis</name>
    <dbReference type="NCBI Taxonomy" id="1536484"/>
    <lineage>
        <taxon>Eukaryota</taxon>
        <taxon>Fungi</taxon>
        <taxon>Dikarya</taxon>
        <taxon>Ascomycota</taxon>
        <taxon>Pezizomycotina</taxon>
        <taxon>Sordariomycetes</taxon>
        <taxon>Sordariomycetidae</taxon>
        <taxon>Sordariales</taxon>
        <taxon>Podosporaceae</taxon>
        <taxon>Podospora</taxon>
    </lineage>
</organism>
<evidence type="ECO:0000256" key="1">
    <source>
        <dbReference type="ARBA" id="ARBA00004141"/>
    </source>
</evidence>
<feature type="transmembrane region" description="Helical" evidence="7">
    <location>
        <begin position="178"/>
        <end position="198"/>
    </location>
</feature>
<proteinExistence type="predicted"/>
<comment type="caution">
    <text evidence="9">The sequence shown here is derived from an EMBL/GenBank/DDBJ whole genome shotgun (WGS) entry which is preliminary data.</text>
</comment>
<protein>
    <submittedName>
        <fullName evidence="9">High-affinity nicotinic acid transporter</fullName>
    </submittedName>
</protein>
<keyword evidence="3 7" id="KW-0812">Transmembrane</keyword>
<feature type="transmembrane region" description="Helical" evidence="7">
    <location>
        <begin position="442"/>
        <end position="464"/>
    </location>
</feature>
<feature type="domain" description="Major facilitator superfamily (MFS) profile" evidence="8">
    <location>
        <begin position="49"/>
        <end position="465"/>
    </location>
</feature>
<evidence type="ECO:0000313" key="9">
    <source>
        <dbReference type="EMBL" id="KAK4186511.1"/>
    </source>
</evidence>
<keyword evidence="2" id="KW-0813">Transport</keyword>
<feature type="transmembrane region" description="Helical" evidence="7">
    <location>
        <begin position="325"/>
        <end position="342"/>
    </location>
</feature>
<dbReference type="AlphaFoldDB" id="A0AAN6WS65"/>
<dbReference type="GO" id="GO:0016020">
    <property type="term" value="C:membrane"/>
    <property type="evidence" value="ECO:0007669"/>
    <property type="project" value="UniProtKB-SubCell"/>
</dbReference>
<dbReference type="FunFam" id="1.20.1250.20:FF:000013">
    <property type="entry name" value="MFS general substrate transporter"/>
    <property type="match status" value="1"/>
</dbReference>
<feature type="region of interest" description="Disordered" evidence="6">
    <location>
        <begin position="10"/>
        <end position="31"/>
    </location>
</feature>
<evidence type="ECO:0000256" key="2">
    <source>
        <dbReference type="ARBA" id="ARBA00022448"/>
    </source>
</evidence>
<dbReference type="GO" id="GO:0022857">
    <property type="term" value="F:transmembrane transporter activity"/>
    <property type="evidence" value="ECO:0007669"/>
    <property type="project" value="InterPro"/>
</dbReference>
<dbReference type="PANTHER" id="PTHR43791">
    <property type="entry name" value="PERMEASE-RELATED"/>
    <property type="match status" value="1"/>
</dbReference>
<evidence type="ECO:0000256" key="4">
    <source>
        <dbReference type="ARBA" id="ARBA00022989"/>
    </source>
</evidence>
<dbReference type="InterPro" id="IPR036259">
    <property type="entry name" value="MFS_trans_sf"/>
</dbReference>
<accession>A0AAN6WS65</accession>
<feature type="transmembrane region" description="Helical" evidence="7">
    <location>
        <begin position="408"/>
        <end position="430"/>
    </location>
</feature>
<feature type="transmembrane region" description="Helical" evidence="7">
    <location>
        <begin position="283"/>
        <end position="305"/>
    </location>
</feature>
<feature type="transmembrane region" description="Helical" evidence="7">
    <location>
        <begin position="349"/>
        <end position="370"/>
    </location>
</feature>
<dbReference type="CDD" id="cd17327">
    <property type="entry name" value="MFS_FEN2_like"/>
    <property type="match status" value="1"/>
</dbReference>
<evidence type="ECO:0000256" key="3">
    <source>
        <dbReference type="ARBA" id="ARBA00022692"/>
    </source>
</evidence>
<evidence type="ECO:0000256" key="5">
    <source>
        <dbReference type="ARBA" id="ARBA00023136"/>
    </source>
</evidence>
<reference evidence="9" key="2">
    <citation type="submission" date="2023-05" db="EMBL/GenBank/DDBJ databases">
        <authorList>
            <consortium name="Lawrence Berkeley National Laboratory"/>
            <person name="Steindorff A."/>
            <person name="Hensen N."/>
            <person name="Bonometti L."/>
            <person name="Westerberg I."/>
            <person name="Brannstrom I.O."/>
            <person name="Guillou S."/>
            <person name="Cros-Aarteil S."/>
            <person name="Calhoun S."/>
            <person name="Haridas S."/>
            <person name="Kuo A."/>
            <person name="Mondo S."/>
            <person name="Pangilinan J."/>
            <person name="Riley R."/>
            <person name="Labutti K."/>
            <person name="Andreopoulos B."/>
            <person name="Lipzen A."/>
            <person name="Chen C."/>
            <person name="Yanf M."/>
            <person name="Daum C."/>
            <person name="Ng V."/>
            <person name="Clum A."/>
            <person name="Ohm R."/>
            <person name="Martin F."/>
            <person name="Silar P."/>
            <person name="Natvig D."/>
            <person name="Lalanne C."/>
            <person name="Gautier V."/>
            <person name="Ament-Velasquez S.L."/>
            <person name="Kruys A."/>
            <person name="Hutchinson M.I."/>
            <person name="Powell A.J."/>
            <person name="Barry K."/>
            <person name="Miller A.N."/>
            <person name="Grigoriev I.V."/>
            <person name="Debuchy R."/>
            <person name="Gladieux P."/>
            <person name="Thoren M.H."/>
            <person name="Johannesson H."/>
        </authorList>
    </citation>
    <scope>NUCLEOTIDE SEQUENCE</scope>
    <source>
        <strain evidence="9">PSN309</strain>
    </source>
</reference>
<dbReference type="Pfam" id="PF07690">
    <property type="entry name" value="MFS_1"/>
    <property type="match status" value="1"/>
</dbReference>
<dbReference type="InterPro" id="IPR020846">
    <property type="entry name" value="MFS_dom"/>
</dbReference>
<evidence type="ECO:0000259" key="8">
    <source>
        <dbReference type="PROSITE" id="PS50850"/>
    </source>
</evidence>
<dbReference type="PANTHER" id="PTHR43791:SF53">
    <property type="entry name" value="MAJOR FACILITATOR SUPERFAMILY (MFS) PROFILE DOMAIN-CONTAINING PROTEIN"/>
    <property type="match status" value="1"/>
</dbReference>
<keyword evidence="10" id="KW-1185">Reference proteome</keyword>
<dbReference type="FunFam" id="1.20.1250.20:FF:000018">
    <property type="entry name" value="MFS transporter permease"/>
    <property type="match status" value="1"/>
</dbReference>
<evidence type="ECO:0000313" key="10">
    <source>
        <dbReference type="Proteomes" id="UP001302126"/>
    </source>
</evidence>
<dbReference type="EMBL" id="MU864422">
    <property type="protein sequence ID" value="KAK4186511.1"/>
    <property type="molecule type" value="Genomic_DNA"/>
</dbReference>
<dbReference type="Gene3D" id="1.20.1250.20">
    <property type="entry name" value="MFS general substrate transporter like domains"/>
    <property type="match status" value="2"/>
</dbReference>
<reference evidence="9" key="1">
    <citation type="journal article" date="2023" name="Mol. Phylogenet. Evol.">
        <title>Genome-scale phylogeny and comparative genomics of the fungal order Sordariales.</title>
        <authorList>
            <person name="Hensen N."/>
            <person name="Bonometti L."/>
            <person name="Westerberg I."/>
            <person name="Brannstrom I.O."/>
            <person name="Guillou S."/>
            <person name="Cros-Aarteil S."/>
            <person name="Calhoun S."/>
            <person name="Haridas S."/>
            <person name="Kuo A."/>
            <person name="Mondo S."/>
            <person name="Pangilinan J."/>
            <person name="Riley R."/>
            <person name="LaButti K."/>
            <person name="Andreopoulos B."/>
            <person name="Lipzen A."/>
            <person name="Chen C."/>
            <person name="Yan M."/>
            <person name="Daum C."/>
            <person name="Ng V."/>
            <person name="Clum A."/>
            <person name="Steindorff A."/>
            <person name="Ohm R.A."/>
            <person name="Martin F."/>
            <person name="Silar P."/>
            <person name="Natvig D.O."/>
            <person name="Lalanne C."/>
            <person name="Gautier V."/>
            <person name="Ament-Velasquez S.L."/>
            <person name="Kruys A."/>
            <person name="Hutchinson M.I."/>
            <person name="Powell A.J."/>
            <person name="Barry K."/>
            <person name="Miller A.N."/>
            <person name="Grigoriev I.V."/>
            <person name="Debuchy R."/>
            <person name="Gladieux P."/>
            <person name="Hiltunen Thoren M."/>
            <person name="Johannesson H."/>
        </authorList>
    </citation>
    <scope>NUCLEOTIDE SEQUENCE</scope>
    <source>
        <strain evidence="9">PSN309</strain>
    </source>
</reference>
<dbReference type="InterPro" id="IPR011701">
    <property type="entry name" value="MFS"/>
</dbReference>
<dbReference type="SUPFAM" id="SSF103473">
    <property type="entry name" value="MFS general substrate transporter"/>
    <property type="match status" value="1"/>
</dbReference>
<feature type="compositionally biased region" description="Basic and acidic residues" evidence="6">
    <location>
        <begin position="10"/>
        <end position="19"/>
    </location>
</feature>
<feature type="transmembrane region" description="Helical" evidence="7">
    <location>
        <begin position="376"/>
        <end position="396"/>
    </location>
</feature>
<evidence type="ECO:0000256" key="6">
    <source>
        <dbReference type="SAM" id="MobiDB-lite"/>
    </source>
</evidence>
<dbReference type="PROSITE" id="PS50850">
    <property type="entry name" value="MFS"/>
    <property type="match status" value="1"/>
</dbReference>
<keyword evidence="4 7" id="KW-1133">Transmembrane helix</keyword>
<name>A0AAN6WS65_9PEZI</name>
<feature type="transmembrane region" description="Helical" evidence="7">
    <location>
        <begin position="218"/>
        <end position="237"/>
    </location>
</feature>
<feature type="transmembrane region" description="Helical" evidence="7">
    <location>
        <begin position="144"/>
        <end position="166"/>
    </location>
</feature>
<evidence type="ECO:0000256" key="7">
    <source>
        <dbReference type="SAM" id="Phobius"/>
    </source>
</evidence>
<keyword evidence="5 7" id="KW-0472">Membrane</keyword>
<dbReference type="Proteomes" id="UP001302126">
    <property type="component" value="Unassembled WGS sequence"/>
</dbReference>
<feature type="transmembrane region" description="Helical" evidence="7">
    <location>
        <begin position="91"/>
        <end position="111"/>
    </location>
</feature>
<feature type="transmembrane region" description="Helical" evidence="7">
    <location>
        <begin position="118"/>
        <end position="138"/>
    </location>
</feature>
<comment type="subcellular location">
    <subcellularLocation>
        <location evidence="1">Membrane</location>
        <topology evidence="1">Multi-pass membrane protein</topology>
    </subcellularLocation>
</comment>
<sequence>MGDLEKEIAAQSEQERVNSSKENVSEAASDLEWTEEEEAAIRRKIDWHTVPLVTLLYMLCFLDRINIGNARIQGLAVDLGIAGKGDLRFNWALSIFYIIYLLVEVPSNILLKAIGPRFYLPLLVCGFGLISLCTAFVTNFSGLMVARAFLGIFEGGAMPGMAFFLSCFYKRNELLFRIGIYVSAASIAGAFGGLLATGLSRIPTWGAAGHEIHTWRNIFFFEGLITIIIGGLAPIWMPTTPSDAYFLTDRERRIAAERLVREHKADPAEKVTMKDFKQAVFCIHNYTCALGFFLINITVQGLSVFLPTILNDLGWTNTKAQLYSVPPYVAACLVAIAVAYGSDKTHQRGAWLAAFSCLAVVGFAILRWVSDPNIRYMGVFFVTVGAFPGGPGFLSWAMNNSAGPAVRAVTSGYVVTLGTIGGIVATWTYIPSDGPKYTTGHTINLCGQIVTVFLALFGIAYCAYENRVRAAGKRDQRLEGLTEDEQDRLGNRHPRFRYWT</sequence>